<feature type="compositionally biased region" description="Basic and acidic residues" evidence="1">
    <location>
        <begin position="249"/>
        <end position="260"/>
    </location>
</feature>
<feature type="region of interest" description="Disordered" evidence="1">
    <location>
        <begin position="309"/>
        <end position="381"/>
    </location>
</feature>
<feature type="region of interest" description="Disordered" evidence="1">
    <location>
        <begin position="223"/>
        <end position="281"/>
    </location>
</feature>
<evidence type="ECO:0000313" key="3">
    <source>
        <dbReference type="Proteomes" id="UP001140560"/>
    </source>
</evidence>
<feature type="compositionally biased region" description="Basic and acidic residues" evidence="1">
    <location>
        <begin position="228"/>
        <end position="241"/>
    </location>
</feature>
<sequence>MGDSARDQDNSSRMVDSTSTAPESTATGGNTTPKTIIHDQRRLTEGLESLRIQFKLTDEQLAALPELSEISLLEQNDSHRILSHEGVRFAHPFKLYVGAMKWEMDGEKGRDSAYVYLFEGQRKHMKMLIGSGEANGHWEPMDIMYYATLTKLAYPWNEWEGVSRFVAVVKFYFTLGRIAGLYTVDPGFQFAKTWARDLQGACDELKEENRRSEIARQIAAGEWSTEGSRIRHQESRQEPRHSPILPVHQRTEEAYGDRGIRAMSPPTYVNQPPMIARASLSPPDIFSDLGNDYPTHHFELRRGESLDVPRNRLHSSRSQSSLREKFPTEDDDEVELGASSYRPRSYQGGKAPSAERSRLNPDSQAVVTQNKHGISTRTDHRAVPQTEVTRPIRLDVLRAEHLALIESEYIDLYNSRNETQSRMNEIRGELSDEQYRVLMARIKRRPNVAYT</sequence>
<proteinExistence type="predicted"/>
<organism evidence="2 3">
    <name type="scientific">Neocucurbitaria cava</name>
    <dbReference type="NCBI Taxonomy" id="798079"/>
    <lineage>
        <taxon>Eukaryota</taxon>
        <taxon>Fungi</taxon>
        <taxon>Dikarya</taxon>
        <taxon>Ascomycota</taxon>
        <taxon>Pezizomycotina</taxon>
        <taxon>Dothideomycetes</taxon>
        <taxon>Pleosporomycetidae</taxon>
        <taxon>Pleosporales</taxon>
        <taxon>Pleosporineae</taxon>
        <taxon>Cucurbitariaceae</taxon>
        <taxon>Neocucurbitaria</taxon>
    </lineage>
</organism>
<accession>A0A9W8Y3M0</accession>
<evidence type="ECO:0000256" key="1">
    <source>
        <dbReference type="SAM" id="MobiDB-lite"/>
    </source>
</evidence>
<dbReference type="OrthoDB" id="3800953at2759"/>
<feature type="compositionally biased region" description="Polar residues" evidence="1">
    <location>
        <begin position="360"/>
        <end position="376"/>
    </location>
</feature>
<dbReference type="AlphaFoldDB" id="A0A9W8Y3M0"/>
<evidence type="ECO:0000313" key="2">
    <source>
        <dbReference type="EMBL" id="KAJ4366768.1"/>
    </source>
</evidence>
<feature type="compositionally biased region" description="Basic and acidic residues" evidence="1">
    <location>
        <begin position="1"/>
        <end position="10"/>
    </location>
</feature>
<feature type="compositionally biased region" description="Polar residues" evidence="1">
    <location>
        <begin position="11"/>
        <end position="34"/>
    </location>
</feature>
<keyword evidence="3" id="KW-1185">Reference proteome</keyword>
<gene>
    <name evidence="2" type="ORF">N0V83_007293</name>
</gene>
<dbReference type="EMBL" id="JAPEUY010000013">
    <property type="protein sequence ID" value="KAJ4366768.1"/>
    <property type="molecule type" value="Genomic_DNA"/>
</dbReference>
<comment type="caution">
    <text evidence="2">The sequence shown here is derived from an EMBL/GenBank/DDBJ whole genome shotgun (WGS) entry which is preliminary data.</text>
</comment>
<name>A0A9W8Y3M0_9PLEO</name>
<protein>
    <submittedName>
        <fullName evidence="2">Uncharacterized protein</fullName>
    </submittedName>
</protein>
<dbReference type="Proteomes" id="UP001140560">
    <property type="component" value="Unassembled WGS sequence"/>
</dbReference>
<reference evidence="2" key="1">
    <citation type="submission" date="2022-10" db="EMBL/GenBank/DDBJ databases">
        <title>Tapping the CABI collections for fungal endophytes: first genome assemblies for Collariella, Neodidymelliopsis, Ascochyta clinopodiicola, Didymella pomorum, Didymosphaeria variabile, Neocosmospora piperis and Neocucurbitaria cava.</title>
        <authorList>
            <person name="Hill R."/>
        </authorList>
    </citation>
    <scope>NUCLEOTIDE SEQUENCE</scope>
    <source>
        <strain evidence="2">IMI 356814</strain>
    </source>
</reference>
<feature type="region of interest" description="Disordered" evidence="1">
    <location>
        <begin position="1"/>
        <end position="36"/>
    </location>
</feature>